<dbReference type="Proteomes" id="UP000000311">
    <property type="component" value="Unassembled WGS sequence"/>
</dbReference>
<proteinExistence type="predicted"/>
<name>E2AQL7_CAMFO</name>
<dbReference type="EMBL" id="GL441777">
    <property type="protein sequence ID" value="EFN64285.1"/>
    <property type="molecule type" value="Genomic_DNA"/>
</dbReference>
<organism evidence="2">
    <name type="scientific">Camponotus floridanus</name>
    <name type="common">Florida carpenter ant</name>
    <dbReference type="NCBI Taxonomy" id="104421"/>
    <lineage>
        <taxon>Eukaryota</taxon>
        <taxon>Metazoa</taxon>
        <taxon>Ecdysozoa</taxon>
        <taxon>Arthropoda</taxon>
        <taxon>Hexapoda</taxon>
        <taxon>Insecta</taxon>
        <taxon>Pterygota</taxon>
        <taxon>Neoptera</taxon>
        <taxon>Endopterygota</taxon>
        <taxon>Hymenoptera</taxon>
        <taxon>Apocrita</taxon>
        <taxon>Aculeata</taxon>
        <taxon>Formicoidea</taxon>
        <taxon>Formicidae</taxon>
        <taxon>Formicinae</taxon>
        <taxon>Camponotus</taxon>
    </lineage>
</organism>
<evidence type="ECO:0000313" key="1">
    <source>
        <dbReference type="EMBL" id="EFN64285.1"/>
    </source>
</evidence>
<evidence type="ECO:0000313" key="2">
    <source>
        <dbReference type="Proteomes" id="UP000000311"/>
    </source>
</evidence>
<protein>
    <submittedName>
        <fullName evidence="1">Uncharacterized protein</fullName>
    </submittedName>
</protein>
<dbReference type="AlphaFoldDB" id="E2AQL7"/>
<gene>
    <name evidence="1" type="ORF">EAG_08938</name>
</gene>
<accession>E2AQL7</accession>
<keyword evidence="2" id="KW-1185">Reference proteome</keyword>
<dbReference type="InParanoid" id="E2AQL7"/>
<reference evidence="1 2" key="1">
    <citation type="journal article" date="2010" name="Science">
        <title>Genomic comparison of the ants Camponotus floridanus and Harpegnathos saltator.</title>
        <authorList>
            <person name="Bonasio R."/>
            <person name="Zhang G."/>
            <person name="Ye C."/>
            <person name="Mutti N.S."/>
            <person name="Fang X."/>
            <person name="Qin N."/>
            <person name="Donahue G."/>
            <person name="Yang P."/>
            <person name="Li Q."/>
            <person name="Li C."/>
            <person name="Zhang P."/>
            <person name="Huang Z."/>
            <person name="Berger S.L."/>
            <person name="Reinberg D."/>
            <person name="Wang J."/>
            <person name="Liebig J."/>
        </authorList>
    </citation>
    <scope>NUCLEOTIDE SEQUENCE [LARGE SCALE GENOMIC DNA]</scope>
    <source>
        <strain evidence="2">C129</strain>
    </source>
</reference>
<feature type="non-terminal residue" evidence="1">
    <location>
        <position position="23"/>
    </location>
</feature>
<sequence length="23" mass="2638">MRQSCRRAQACIENDGGHIEHLL</sequence>